<dbReference type="EMBL" id="BGPR01012177">
    <property type="protein sequence ID" value="GBN54917.1"/>
    <property type="molecule type" value="Genomic_DNA"/>
</dbReference>
<feature type="compositionally biased region" description="Acidic residues" evidence="1">
    <location>
        <begin position="78"/>
        <end position="87"/>
    </location>
</feature>
<feature type="compositionally biased region" description="Basic and acidic residues" evidence="1">
    <location>
        <begin position="67"/>
        <end position="77"/>
    </location>
</feature>
<dbReference type="OrthoDB" id="8124016at2759"/>
<dbReference type="AlphaFoldDB" id="A0A4Y2PXD1"/>
<gene>
    <name evidence="2" type="ORF">AVEN_166910_1</name>
</gene>
<name>A0A4Y2PXD1_ARAVE</name>
<evidence type="ECO:0000256" key="1">
    <source>
        <dbReference type="SAM" id="MobiDB-lite"/>
    </source>
</evidence>
<sequence length="87" mass="9945">MSAYTAKLKEFGITIEKHIVACVTVVVKFGKRISCENHLYYVNAIHMPVCDVLYKKMVNLGESTVEIENRSHEKEGENIDESEELKI</sequence>
<dbReference type="Proteomes" id="UP000499080">
    <property type="component" value="Unassembled WGS sequence"/>
</dbReference>
<comment type="caution">
    <text evidence="2">The sequence shown here is derived from an EMBL/GenBank/DDBJ whole genome shotgun (WGS) entry which is preliminary data.</text>
</comment>
<evidence type="ECO:0000313" key="2">
    <source>
        <dbReference type="EMBL" id="GBN54917.1"/>
    </source>
</evidence>
<feature type="region of interest" description="Disordered" evidence="1">
    <location>
        <begin position="67"/>
        <end position="87"/>
    </location>
</feature>
<organism evidence="2 3">
    <name type="scientific">Araneus ventricosus</name>
    <name type="common">Orbweaver spider</name>
    <name type="synonym">Epeira ventricosa</name>
    <dbReference type="NCBI Taxonomy" id="182803"/>
    <lineage>
        <taxon>Eukaryota</taxon>
        <taxon>Metazoa</taxon>
        <taxon>Ecdysozoa</taxon>
        <taxon>Arthropoda</taxon>
        <taxon>Chelicerata</taxon>
        <taxon>Arachnida</taxon>
        <taxon>Araneae</taxon>
        <taxon>Araneomorphae</taxon>
        <taxon>Entelegynae</taxon>
        <taxon>Araneoidea</taxon>
        <taxon>Araneidae</taxon>
        <taxon>Araneus</taxon>
    </lineage>
</organism>
<keyword evidence="3" id="KW-1185">Reference proteome</keyword>
<accession>A0A4Y2PXD1</accession>
<evidence type="ECO:0000313" key="3">
    <source>
        <dbReference type="Proteomes" id="UP000499080"/>
    </source>
</evidence>
<reference evidence="2 3" key="1">
    <citation type="journal article" date="2019" name="Sci. Rep.">
        <title>Orb-weaving spider Araneus ventricosus genome elucidates the spidroin gene catalogue.</title>
        <authorList>
            <person name="Kono N."/>
            <person name="Nakamura H."/>
            <person name="Ohtoshi R."/>
            <person name="Moran D.A.P."/>
            <person name="Shinohara A."/>
            <person name="Yoshida Y."/>
            <person name="Fujiwara M."/>
            <person name="Mori M."/>
            <person name="Tomita M."/>
            <person name="Arakawa K."/>
        </authorList>
    </citation>
    <scope>NUCLEOTIDE SEQUENCE [LARGE SCALE GENOMIC DNA]</scope>
</reference>
<proteinExistence type="predicted"/>
<protein>
    <submittedName>
        <fullName evidence="2">Uncharacterized protein</fullName>
    </submittedName>
</protein>